<proteinExistence type="predicted"/>
<dbReference type="Gene3D" id="3.40.50.1820">
    <property type="entry name" value="alpha/beta hydrolase"/>
    <property type="match status" value="1"/>
</dbReference>
<dbReference type="Pfam" id="PF12697">
    <property type="entry name" value="Abhydrolase_6"/>
    <property type="match status" value="1"/>
</dbReference>
<dbReference type="InterPro" id="IPR050228">
    <property type="entry name" value="Carboxylesterase_BioH"/>
</dbReference>
<dbReference type="PANTHER" id="PTHR43194:SF2">
    <property type="entry name" value="PEROXISOMAL MEMBRANE PROTEIN LPX1"/>
    <property type="match status" value="1"/>
</dbReference>
<accession>A0A7T4DQ32</accession>
<keyword evidence="3" id="KW-1185">Reference proteome</keyword>
<evidence type="ECO:0000313" key="3">
    <source>
        <dbReference type="Proteomes" id="UP000595481"/>
    </source>
</evidence>
<dbReference type="SUPFAM" id="SSF53474">
    <property type="entry name" value="alpha/beta-Hydrolases"/>
    <property type="match status" value="1"/>
</dbReference>
<sequence length="273" mass="30202">MHDVRYTPSRIRMRCVSRSAGKYNWLLLPGGPGLGSESLQMLAEQLTVNGTVWLIDLPGDGSNTDMIDHTTAYERWPDVLIEAADALPNPVFIGHSTGGMYLLSVSELATRLAGLVLISSAPSARWQADFASMCEQHPLPESETAAQAFSREPNVATLRALVMASAPWNFSTHTLAMGRAMLASLPFNLAAMSWSADHFDETYEARWWPATIPVLIISGGDDRVVAQQQWQDPRYQGDNVRQVTIPNAGHFPWYEAPDEVMEAIIQFDRSLSQ</sequence>
<dbReference type="EMBL" id="CP066092">
    <property type="protein sequence ID" value="QQB20813.1"/>
    <property type="molecule type" value="Genomic_DNA"/>
</dbReference>
<reference evidence="2 3" key="1">
    <citation type="submission" date="2020-12" db="EMBL/GenBank/DDBJ databases">
        <title>FDA dAtabase for Regulatory Grade micrObial Sequences (FDA-ARGOS): Supporting development and validation of Infectious Disease Dx tests.</title>
        <authorList>
            <person name="Sproer C."/>
            <person name="Gronow S."/>
            <person name="Severitt S."/>
            <person name="Schroder I."/>
            <person name="Tallon L."/>
            <person name="Sadzewicz L."/>
            <person name="Zhao X."/>
            <person name="Boylan J."/>
            <person name="Ott S."/>
            <person name="Bowen H."/>
            <person name="Vavikolanu K."/>
            <person name="Mehta A."/>
            <person name="Aluvathingal J."/>
            <person name="Nadendla S."/>
            <person name="Lowell S."/>
            <person name="Myers T."/>
            <person name="Yan Y."/>
            <person name="Sichtig H."/>
        </authorList>
    </citation>
    <scope>NUCLEOTIDE SEQUENCE [LARGE SCALE GENOMIC DNA]</scope>
    <source>
        <strain evidence="2 3">FDAARGOS_986</strain>
    </source>
</reference>
<evidence type="ECO:0000313" key="2">
    <source>
        <dbReference type="EMBL" id="QQB20813.1"/>
    </source>
</evidence>
<gene>
    <name evidence="2" type="ORF">I6H43_04560</name>
</gene>
<evidence type="ECO:0000259" key="1">
    <source>
        <dbReference type="Pfam" id="PF12697"/>
    </source>
</evidence>
<feature type="domain" description="AB hydrolase-1" evidence="1">
    <location>
        <begin position="26"/>
        <end position="263"/>
    </location>
</feature>
<dbReference type="InterPro" id="IPR029058">
    <property type="entry name" value="AB_hydrolase_fold"/>
</dbReference>
<name>A0A7T4DQ32_AERJA</name>
<protein>
    <submittedName>
        <fullName evidence="2">Alpha/beta hydrolase</fullName>
    </submittedName>
</protein>
<dbReference type="InterPro" id="IPR000073">
    <property type="entry name" value="AB_hydrolase_1"/>
</dbReference>
<keyword evidence="2" id="KW-0378">Hydrolase</keyword>
<dbReference type="GeneID" id="69550527"/>
<dbReference type="RefSeq" id="WP_042032993.1">
    <property type="nucleotide sequence ID" value="NZ_CAWMFX010000052.1"/>
</dbReference>
<dbReference type="GO" id="GO:0016787">
    <property type="term" value="F:hydrolase activity"/>
    <property type="evidence" value="ECO:0007669"/>
    <property type="project" value="UniProtKB-KW"/>
</dbReference>
<dbReference type="Proteomes" id="UP000595481">
    <property type="component" value="Chromosome"/>
</dbReference>
<dbReference type="PANTHER" id="PTHR43194">
    <property type="entry name" value="HYDROLASE ALPHA/BETA FOLD FAMILY"/>
    <property type="match status" value="1"/>
</dbReference>
<organism evidence="2 3">
    <name type="scientific">Aeromonas jandaei</name>
    <dbReference type="NCBI Taxonomy" id="650"/>
    <lineage>
        <taxon>Bacteria</taxon>
        <taxon>Pseudomonadati</taxon>
        <taxon>Pseudomonadota</taxon>
        <taxon>Gammaproteobacteria</taxon>
        <taxon>Aeromonadales</taxon>
        <taxon>Aeromonadaceae</taxon>
        <taxon>Aeromonas</taxon>
    </lineage>
</organism>